<dbReference type="InterPro" id="IPR036388">
    <property type="entry name" value="WH-like_DNA-bd_sf"/>
</dbReference>
<dbReference type="RefSeq" id="WP_260592583.1">
    <property type="nucleotide sequence ID" value="NZ_CP104003.1"/>
</dbReference>
<gene>
    <name evidence="2" type="ORF">N0B31_15770</name>
</gene>
<feature type="domain" description="HTH arsR-type" evidence="1">
    <location>
        <begin position="1"/>
        <end position="94"/>
    </location>
</feature>
<dbReference type="PANTHER" id="PTHR38600:SF1">
    <property type="entry name" value="TRANSCRIPTIONAL REGULATORY PROTEIN"/>
    <property type="match status" value="1"/>
</dbReference>
<accession>A0A9E7R1M4</accession>
<sequence>MEGVLWYLLASSRGGPTRVRIVRALDERPRNANQLATELDLDYTTVRHHLDVLQSDNVVRRTGGDYAAVYLFSEEAEAHWDTVEEILETVDPEA</sequence>
<dbReference type="InterPro" id="IPR001845">
    <property type="entry name" value="HTH_ArsR_DNA-bd_dom"/>
</dbReference>
<dbReference type="Pfam" id="PF01022">
    <property type="entry name" value="HTH_5"/>
    <property type="match status" value="1"/>
</dbReference>
<keyword evidence="3" id="KW-1185">Reference proteome</keyword>
<dbReference type="Gene3D" id="1.10.10.10">
    <property type="entry name" value="Winged helix-like DNA-binding domain superfamily/Winged helix DNA-binding domain"/>
    <property type="match status" value="1"/>
</dbReference>
<dbReference type="SMART" id="SM00418">
    <property type="entry name" value="HTH_ARSR"/>
    <property type="match status" value="1"/>
</dbReference>
<dbReference type="GO" id="GO:0003700">
    <property type="term" value="F:DNA-binding transcription factor activity"/>
    <property type="evidence" value="ECO:0007669"/>
    <property type="project" value="InterPro"/>
</dbReference>
<reference evidence="2" key="1">
    <citation type="submission" date="2022-09" db="EMBL/GenBank/DDBJ databases">
        <title>Diverse halophilic archaea isolated from saline environments.</title>
        <authorList>
            <person name="Cui H.-L."/>
        </authorList>
    </citation>
    <scope>NUCLEOTIDE SEQUENCE</scope>
    <source>
        <strain evidence="2">ZS-35-S2</strain>
    </source>
</reference>
<dbReference type="PROSITE" id="PS50987">
    <property type="entry name" value="HTH_ARSR_2"/>
    <property type="match status" value="1"/>
</dbReference>
<dbReference type="KEGG" id="ssai:N0B31_15770"/>
<protein>
    <submittedName>
        <fullName evidence="2">Winged helix-turn-helix domain-containing protein</fullName>
    </submittedName>
</protein>
<dbReference type="InterPro" id="IPR036390">
    <property type="entry name" value="WH_DNA-bd_sf"/>
</dbReference>
<dbReference type="Proteomes" id="UP001057580">
    <property type="component" value="Chromosome"/>
</dbReference>
<evidence type="ECO:0000313" key="3">
    <source>
        <dbReference type="Proteomes" id="UP001057580"/>
    </source>
</evidence>
<name>A0A9E7R1M4_9EURY</name>
<organism evidence="2 3">
    <name type="scientific">Salinirubellus salinus</name>
    <dbReference type="NCBI Taxonomy" id="1364945"/>
    <lineage>
        <taxon>Archaea</taxon>
        <taxon>Methanobacteriati</taxon>
        <taxon>Methanobacteriota</taxon>
        <taxon>Stenosarchaea group</taxon>
        <taxon>Halobacteria</taxon>
        <taxon>Halobacteriales</taxon>
        <taxon>Natronomonadaceae</taxon>
        <taxon>Salinirubellus</taxon>
    </lineage>
</organism>
<dbReference type="EMBL" id="CP104003">
    <property type="protein sequence ID" value="UWM53589.1"/>
    <property type="molecule type" value="Genomic_DNA"/>
</dbReference>
<dbReference type="AlphaFoldDB" id="A0A9E7R1M4"/>
<dbReference type="CDD" id="cd00090">
    <property type="entry name" value="HTH_ARSR"/>
    <property type="match status" value="1"/>
</dbReference>
<evidence type="ECO:0000313" key="2">
    <source>
        <dbReference type="EMBL" id="UWM53589.1"/>
    </source>
</evidence>
<dbReference type="GeneID" id="74943910"/>
<dbReference type="PANTHER" id="PTHR38600">
    <property type="entry name" value="TRANSCRIPTIONAL REGULATORY PROTEIN"/>
    <property type="match status" value="1"/>
</dbReference>
<dbReference type="SUPFAM" id="SSF46785">
    <property type="entry name" value="Winged helix' DNA-binding domain"/>
    <property type="match status" value="1"/>
</dbReference>
<dbReference type="InterPro" id="IPR011991">
    <property type="entry name" value="ArsR-like_HTH"/>
</dbReference>
<proteinExistence type="predicted"/>
<evidence type="ECO:0000259" key="1">
    <source>
        <dbReference type="PROSITE" id="PS50987"/>
    </source>
</evidence>